<reference evidence="1 2" key="1">
    <citation type="submission" date="2019-07" db="EMBL/GenBank/DDBJ databases">
        <title>Whole genome shotgun sequence of Sporosarcina luteola NBRC 105378.</title>
        <authorList>
            <person name="Hosoyama A."/>
            <person name="Uohara A."/>
            <person name="Ohji S."/>
            <person name="Ichikawa N."/>
        </authorList>
    </citation>
    <scope>NUCLEOTIDE SEQUENCE [LARGE SCALE GENOMIC DNA]</scope>
    <source>
        <strain evidence="1 2">NBRC 105378</strain>
    </source>
</reference>
<evidence type="ECO:0000313" key="2">
    <source>
        <dbReference type="Proteomes" id="UP000321901"/>
    </source>
</evidence>
<evidence type="ECO:0000313" key="1">
    <source>
        <dbReference type="EMBL" id="GEN82919.1"/>
    </source>
</evidence>
<dbReference type="OrthoDB" id="2456601at2"/>
<keyword evidence="2" id="KW-1185">Reference proteome</keyword>
<dbReference type="Proteomes" id="UP000321901">
    <property type="component" value="Unassembled WGS sequence"/>
</dbReference>
<protein>
    <submittedName>
        <fullName evidence="1">Uncharacterized protein</fullName>
    </submittedName>
</protein>
<proteinExistence type="predicted"/>
<organism evidence="1 2">
    <name type="scientific">Sporosarcina luteola</name>
    <dbReference type="NCBI Taxonomy" id="582850"/>
    <lineage>
        <taxon>Bacteria</taxon>
        <taxon>Bacillati</taxon>
        <taxon>Bacillota</taxon>
        <taxon>Bacilli</taxon>
        <taxon>Bacillales</taxon>
        <taxon>Caryophanaceae</taxon>
        <taxon>Sporosarcina</taxon>
    </lineage>
</organism>
<dbReference type="EMBL" id="BJYL01000016">
    <property type="protein sequence ID" value="GEN82919.1"/>
    <property type="molecule type" value="Genomic_DNA"/>
</dbReference>
<gene>
    <name evidence="1" type="ORF">SLU01_12310</name>
</gene>
<dbReference type="RefSeq" id="WP_147056360.1">
    <property type="nucleotide sequence ID" value="NZ_BJYL01000016.1"/>
</dbReference>
<name>A0A511Z650_9BACL</name>
<sequence length="144" mass="16504">MFVGAYTTEKGGINISYKDPLLFVQGPPMFVKMTKTTIIEEESTSVFYPSESPERETIEINSSLQTETKVVNPVIENKIRYLSRPFQKQAYNPLQFVVEGDILKGNILKMEDDMLWIESDEVTTEIEIAKIDDILWRGQSFDGQ</sequence>
<dbReference type="AlphaFoldDB" id="A0A511Z650"/>
<accession>A0A511Z650</accession>
<comment type="caution">
    <text evidence="1">The sequence shown here is derived from an EMBL/GenBank/DDBJ whole genome shotgun (WGS) entry which is preliminary data.</text>
</comment>